<organism evidence="1 2">
    <name type="scientific">Caballeronia grimmiae</name>
    <dbReference type="NCBI Taxonomy" id="1071679"/>
    <lineage>
        <taxon>Bacteria</taxon>
        <taxon>Pseudomonadati</taxon>
        <taxon>Pseudomonadota</taxon>
        <taxon>Betaproteobacteria</taxon>
        <taxon>Burkholderiales</taxon>
        <taxon>Burkholderiaceae</taxon>
        <taxon>Caballeronia</taxon>
    </lineage>
</organism>
<comment type="caution">
    <text evidence="1">The sequence shown here is derived from an EMBL/GenBank/DDBJ whole genome shotgun (WGS) entry which is preliminary data.</text>
</comment>
<sequence length="68" mass="7848">MTERTQRRAHERGLARAEVADQLDLQAVEWFRRGYCSRLADSACEALTERERRGFVAQFEAAFDERGG</sequence>
<evidence type="ECO:0000313" key="2">
    <source>
        <dbReference type="Proteomes" id="UP000597138"/>
    </source>
</evidence>
<accession>A0ABQ1S571</accession>
<name>A0ABQ1S571_9BURK</name>
<protein>
    <submittedName>
        <fullName evidence="1">Uncharacterized protein</fullName>
    </submittedName>
</protein>
<proteinExistence type="predicted"/>
<dbReference type="Proteomes" id="UP000597138">
    <property type="component" value="Unassembled WGS sequence"/>
</dbReference>
<dbReference type="EMBL" id="BMEG01000011">
    <property type="protein sequence ID" value="GGD90961.1"/>
    <property type="molecule type" value="Genomic_DNA"/>
</dbReference>
<reference evidence="2" key="1">
    <citation type="journal article" date="2019" name="Int. J. Syst. Evol. Microbiol.">
        <title>The Global Catalogue of Microorganisms (GCM) 10K type strain sequencing project: providing services to taxonomists for standard genome sequencing and annotation.</title>
        <authorList>
            <consortium name="The Broad Institute Genomics Platform"/>
            <consortium name="The Broad Institute Genome Sequencing Center for Infectious Disease"/>
            <person name="Wu L."/>
            <person name="Ma J."/>
        </authorList>
    </citation>
    <scope>NUCLEOTIDE SEQUENCE [LARGE SCALE GENOMIC DNA]</scope>
    <source>
        <strain evidence="2">CGMCC 1.11013</strain>
    </source>
</reference>
<keyword evidence="2" id="KW-1185">Reference proteome</keyword>
<evidence type="ECO:0000313" key="1">
    <source>
        <dbReference type="EMBL" id="GGD90961.1"/>
    </source>
</evidence>
<gene>
    <name evidence="1" type="ORF">GCM10010985_52050</name>
</gene>